<dbReference type="AlphaFoldDB" id="A0A3M7R251"/>
<accession>A0A3M7R251</accession>
<keyword evidence="1" id="KW-1133">Transmembrane helix</keyword>
<keyword evidence="1" id="KW-0812">Transmembrane</keyword>
<proteinExistence type="predicted"/>
<feature type="transmembrane region" description="Helical" evidence="1">
    <location>
        <begin position="68"/>
        <end position="85"/>
    </location>
</feature>
<evidence type="ECO:0008006" key="4">
    <source>
        <dbReference type="Google" id="ProtNLM"/>
    </source>
</evidence>
<protein>
    <recommendedName>
        <fullName evidence="4">Transmembrane protein</fullName>
    </recommendedName>
</protein>
<evidence type="ECO:0000313" key="2">
    <source>
        <dbReference type="EMBL" id="RNA17431.1"/>
    </source>
</evidence>
<evidence type="ECO:0000313" key="3">
    <source>
        <dbReference type="Proteomes" id="UP000276133"/>
    </source>
</evidence>
<keyword evidence="3" id="KW-1185">Reference proteome</keyword>
<dbReference type="Proteomes" id="UP000276133">
    <property type="component" value="Unassembled WGS sequence"/>
</dbReference>
<sequence length="98" mass="11543">MKIFTLKKSKNQNLPIYNSCPNFGIKQFFSYLYYLILKIKFHKTTTTKFPIGLKINTLNVNQIQTQQAFFLQLQTCIILMLFVWAKNANFKSKPPTED</sequence>
<name>A0A3M7R251_BRAPC</name>
<organism evidence="2 3">
    <name type="scientific">Brachionus plicatilis</name>
    <name type="common">Marine rotifer</name>
    <name type="synonym">Brachionus muelleri</name>
    <dbReference type="NCBI Taxonomy" id="10195"/>
    <lineage>
        <taxon>Eukaryota</taxon>
        <taxon>Metazoa</taxon>
        <taxon>Spiralia</taxon>
        <taxon>Gnathifera</taxon>
        <taxon>Rotifera</taxon>
        <taxon>Eurotatoria</taxon>
        <taxon>Monogononta</taxon>
        <taxon>Pseudotrocha</taxon>
        <taxon>Ploima</taxon>
        <taxon>Brachionidae</taxon>
        <taxon>Brachionus</taxon>
    </lineage>
</organism>
<dbReference type="EMBL" id="REGN01004459">
    <property type="protein sequence ID" value="RNA17431.1"/>
    <property type="molecule type" value="Genomic_DNA"/>
</dbReference>
<gene>
    <name evidence="2" type="ORF">BpHYR1_026758</name>
</gene>
<comment type="caution">
    <text evidence="2">The sequence shown here is derived from an EMBL/GenBank/DDBJ whole genome shotgun (WGS) entry which is preliminary data.</text>
</comment>
<evidence type="ECO:0000256" key="1">
    <source>
        <dbReference type="SAM" id="Phobius"/>
    </source>
</evidence>
<keyword evidence="1" id="KW-0472">Membrane</keyword>
<reference evidence="2 3" key="1">
    <citation type="journal article" date="2018" name="Sci. Rep.">
        <title>Genomic signatures of local adaptation to the degree of environmental predictability in rotifers.</title>
        <authorList>
            <person name="Franch-Gras L."/>
            <person name="Hahn C."/>
            <person name="Garcia-Roger E.M."/>
            <person name="Carmona M.J."/>
            <person name="Serra M."/>
            <person name="Gomez A."/>
        </authorList>
    </citation>
    <scope>NUCLEOTIDE SEQUENCE [LARGE SCALE GENOMIC DNA]</scope>
    <source>
        <strain evidence="2">HYR1</strain>
    </source>
</reference>